<protein>
    <submittedName>
        <fullName evidence="1">Uncharacterized protein</fullName>
    </submittedName>
</protein>
<dbReference type="AlphaFoldDB" id="G3JDN0"/>
<dbReference type="GeneID" id="18166101"/>
<sequence length="68" mass="7926">MYWHWQYHPSARMQKLPANWYSAERNAKLGTRQYHGAPILDNGKRKTAPGLGSRRIMQLFNGRRVLGS</sequence>
<reference evidence="1 2" key="1">
    <citation type="journal article" date="2011" name="Genome Biol.">
        <title>Genome sequence of the insect pathogenic fungus Cordyceps militaris, a valued traditional Chinese medicine.</title>
        <authorList>
            <person name="Zheng P."/>
            <person name="Xia Y."/>
            <person name="Xiao G."/>
            <person name="Xiong C."/>
            <person name="Hu X."/>
            <person name="Zhang S."/>
            <person name="Zheng H."/>
            <person name="Huang Y."/>
            <person name="Zhou Y."/>
            <person name="Wang S."/>
            <person name="Zhao G.P."/>
            <person name="Liu X."/>
            <person name="St Leger R.J."/>
            <person name="Wang C."/>
        </authorList>
    </citation>
    <scope>NUCLEOTIDE SEQUENCE [LARGE SCALE GENOMIC DNA]</scope>
    <source>
        <strain evidence="1 2">CM01</strain>
    </source>
</reference>
<evidence type="ECO:0000313" key="1">
    <source>
        <dbReference type="EMBL" id="EGX92705.1"/>
    </source>
</evidence>
<dbReference type="EMBL" id="JH126401">
    <property type="protein sequence ID" value="EGX92705.1"/>
    <property type="molecule type" value="Genomic_DNA"/>
</dbReference>
<proteinExistence type="predicted"/>
<dbReference type="RefSeq" id="XP_006669289.1">
    <property type="nucleotide sequence ID" value="XM_006669226.1"/>
</dbReference>
<organism evidence="1 2">
    <name type="scientific">Cordyceps militaris (strain CM01)</name>
    <name type="common">Caterpillar fungus</name>
    <dbReference type="NCBI Taxonomy" id="983644"/>
    <lineage>
        <taxon>Eukaryota</taxon>
        <taxon>Fungi</taxon>
        <taxon>Dikarya</taxon>
        <taxon>Ascomycota</taxon>
        <taxon>Pezizomycotina</taxon>
        <taxon>Sordariomycetes</taxon>
        <taxon>Hypocreomycetidae</taxon>
        <taxon>Hypocreales</taxon>
        <taxon>Cordycipitaceae</taxon>
        <taxon>Cordyceps</taxon>
    </lineage>
</organism>
<name>G3JDN0_CORMM</name>
<dbReference type="InParanoid" id="G3JDN0"/>
<dbReference type="HOGENOM" id="CLU_2793900_0_0_1"/>
<keyword evidence="2" id="KW-1185">Reference proteome</keyword>
<dbReference type="VEuPathDB" id="FungiDB:CCM_04078"/>
<dbReference type="Proteomes" id="UP000001610">
    <property type="component" value="Unassembled WGS sequence"/>
</dbReference>
<accession>G3JDN0</accession>
<dbReference type="KEGG" id="cmt:CCM_04078"/>
<evidence type="ECO:0000313" key="2">
    <source>
        <dbReference type="Proteomes" id="UP000001610"/>
    </source>
</evidence>
<gene>
    <name evidence="1" type="ORF">CCM_04078</name>
</gene>